<protein>
    <submittedName>
        <fullName evidence="2">Uncharacterized protein</fullName>
    </submittedName>
</protein>
<gene>
    <name evidence="2" type="ORF">EFREU_v1c00610</name>
</gene>
<feature type="region of interest" description="Disordered" evidence="1">
    <location>
        <begin position="1"/>
        <end position="30"/>
    </location>
</feature>
<organism evidence="2 3">
    <name type="scientific">Entomoplasma freundtii</name>
    <dbReference type="NCBI Taxonomy" id="74700"/>
    <lineage>
        <taxon>Bacteria</taxon>
        <taxon>Bacillati</taxon>
        <taxon>Mycoplasmatota</taxon>
        <taxon>Mollicutes</taxon>
        <taxon>Entomoplasmatales</taxon>
        <taxon>Entomoplasmataceae</taxon>
        <taxon>Entomoplasma</taxon>
    </lineage>
</organism>
<dbReference type="KEGG" id="efr:EFREU_v1c00610"/>
<evidence type="ECO:0000313" key="2">
    <source>
        <dbReference type="EMBL" id="ATZ16088.1"/>
    </source>
</evidence>
<reference evidence="2 3" key="1">
    <citation type="submission" date="2017-11" db="EMBL/GenBank/DDBJ databases">
        <title>Genome sequence of Entomoplasma freundtii BARC 318 (ATCC 51999).</title>
        <authorList>
            <person name="Lo W.-S."/>
            <person name="Gasparich G.E."/>
            <person name="Kuo C.-H."/>
        </authorList>
    </citation>
    <scope>NUCLEOTIDE SEQUENCE [LARGE SCALE GENOMIC DNA]</scope>
    <source>
        <strain evidence="2 3">BARC 318</strain>
    </source>
</reference>
<evidence type="ECO:0000256" key="1">
    <source>
        <dbReference type="SAM" id="MobiDB-lite"/>
    </source>
</evidence>
<dbReference type="AlphaFoldDB" id="A0A2K8NSF7"/>
<evidence type="ECO:0000313" key="3">
    <source>
        <dbReference type="Proteomes" id="UP000232222"/>
    </source>
</evidence>
<dbReference type="EMBL" id="CP024962">
    <property type="protein sequence ID" value="ATZ16088.1"/>
    <property type="molecule type" value="Genomic_DNA"/>
</dbReference>
<accession>A0A2K8NSF7</accession>
<name>A0A2K8NSF7_9MOLU</name>
<keyword evidence="3" id="KW-1185">Reference proteome</keyword>
<proteinExistence type="predicted"/>
<dbReference type="Proteomes" id="UP000232222">
    <property type="component" value="Chromosome"/>
</dbReference>
<sequence>MTNAITPEPEPGELIKTIKANGSRLSPNNF</sequence>